<reference evidence="2" key="1">
    <citation type="journal article" date="2013" name="Proc. Natl. Acad. Sci. U.S.A.">
        <title>Genome structure and metabolic features in the red seaweed Chondrus crispus shed light on evolution of the Archaeplastida.</title>
        <authorList>
            <person name="Collen J."/>
            <person name="Porcel B."/>
            <person name="Carre W."/>
            <person name="Ball S.G."/>
            <person name="Chaparro C."/>
            <person name="Tonon T."/>
            <person name="Barbeyron T."/>
            <person name="Michel G."/>
            <person name="Noel B."/>
            <person name="Valentin K."/>
            <person name="Elias M."/>
            <person name="Artiguenave F."/>
            <person name="Arun A."/>
            <person name="Aury J.M."/>
            <person name="Barbosa-Neto J.F."/>
            <person name="Bothwell J.H."/>
            <person name="Bouget F.Y."/>
            <person name="Brillet L."/>
            <person name="Cabello-Hurtado F."/>
            <person name="Capella-Gutierrez S."/>
            <person name="Charrier B."/>
            <person name="Cladiere L."/>
            <person name="Cock J.M."/>
            <person name="Coelho S.M."/>
            <person name="Colleoni C."/>
            <person name="Czjzek M."/>
            <person name="Da Silva C."/>
            <person name="Delage L."/>
            <person name="Denoeud F."/>
            <person name="Deschamps P."/>
            <person name="Dittami S.M."/>
            <person name="Gabaldon T."/>
            <person name="Gachon C.M."/>
            <person name="Groisillier A."/>
            <person name="Herve C."/>
            <person name="Jabbari K."/>
            <person name="Katinka M."/>
            <person name="Kloareg B."/>
            <person name="Kowalczyk N."/>
            <person name="Labadie K."/>
            <person name="Leblanc C."/>
            <person name="Lopez P.J."/>
            <person name="McLachlan D.H."/>
            <person name="Meslet-Cladiere L."/>
            <person name="Moustafa A."/>
            <person name="Nehr Z."/>
            <person name="Nyvall Collen P."/>
            <person name="Panaud O."/>
            <person name="Partensky F."/>
            <person name="Poulain J."/>
            <person name="Rensing S.A."/>
            <person name="Rousvoal S."/>
            <person name="Samson G."/>
            <person name="Symeonidi A."/>
            <person name="Weissenbach J."/>
            <person name="Zambounis A."/>
            <person name="Wincker P."/>
            <person name="Boyen C."/>
        </authorList>
    </citation>
    <scope>NUCLEOTIDE SEQUENCE [LARGE SCALE GENOMIC DNA]</scope>
    <source>
        <strain evidence="2">cv. Stackhouse</strain>
    </source>
</reference>
<dbReference type="GeneID" id="17326273"/>
<name>R7QKL9_CHOCR</name>
<evidence type="ECO:0000313" key="2">
    <source>
        <dbReference type="Proteomes" id="UP000012073"/>
    </source>
</evidence>
<sequence length="79" mass="8713">MRTVVPYAAVHIQLQHSCRILPVTSSRHLPHQTVSDASGLFHLITDNTKSFVRATIKSCNSQFSPVAQVLVQQNDTPTS</sequence>
<proteinExistence type="predicted"/>
<dbReference type="EMBL" id="HG001949">
    <property type="protein sequence ID" value="CDF38624.1"/>
    <property type="molecule type" value="Genomic_DNA"/>
</dbReference>
<dbReference type="RefSeq" id="XP_005718529.1">
    <property type="nucleotide sequence ID" value="XM_005718472.1"/>
</dbReference>
<gene>
    <name evidence="1" type="ORF">CHC_T00006431001</name>
</gene>
<accession>R7QKL9</accession>
<dbReference type="Proteomes" id="UP000012073">
    <property type="component" value="Unassembled WGS sequence"/>
</dbReference>
<keyword evidence="2" id="KW-1185">Reference proteome</keyword>
<protein>
    <submittedName>
        <fullName evidence="1">Uncharacterized protein</fullName>
    </submittedName>
</protein>
<dbReference type="Gramene" id="CDF38624">
    <property type="protein sequence ID" value="CDF38624"/>
    <property type="gene ID" value="CHC_T00006431001"/>
</dbReference>
<dbReference type="KEGG" id="ccp:CHC_T00006431001"/>
<dbReference type="AlphaFoldDB" id="R7QKL9"/>
<organism evidence="1 2">
    <name type="scientific">Chondrus crispus</name>
    <name type="common">Carrageen Irish moss</name>
    <name type="synonym">Polymorpha crispa</name>
    <dbReference type="NCBI Taxonomy" id="2769"/>
    <lineage>
        <taxon>Eukaryota</taxon>
        <taxon>Rhodophyta</taxon>
        <taxon>Florideophyceae</taxon>
        <taxon>Rhodymeniophycidae</taxon>
        <taxon>Gigartinales</taxon>
        <taxon>Gigartinaceae</taxon>
        <taxon>Chondrus</taxon>
    </lineage>
</organism>
<evidence type="ECO:0000313" key="1">
    <source>
        <dbReference type="EMBL" id="CDF38624.1"/>
    </source>
</evidence>